<comment type="caution">
    <text evidence="3">The sequence shown here is derived from an EMBL/GenBank/DDBJ whole genome shotgun (WGS) entry which is preliminary data.</text>
</comment>
<gene>
    <name evidence="3" type="ORF">FA13DRAFT_1726643</name>
</gene>
<evidence type="ECO:0000313" key="4">
    <source>
        <dbReference type="Proteomes" id="UP000298030"/>
    </source>
</evidence>
<keyword evidence="2" id="KW-0812">Transmembrane</keyword>
<evidence type="ECO:0000256" key="2">
    <source>
        <dbReference type="SAM" id="Phobius"/>
    </source>
</evidence>
<dbReference type="AlphaFoldDB" id="A0A4Y7TTN2"/>
<proteinExistence type="predicted"/>
<evidence type="ECO:0000256" key="1">
    <source>
        <dbReference type="SAM" id="MobiDB-lite"/>
    </source>
</evidence>
<reference evidence="3 4" key="1">
    <citation type="journal article" date="2019" name="Nat. Ecol. Evol.">
        <title>Megaphylogeny resolves global patterns of mushroom evolution.</title>
        <authorList>
            <person name="Varga T."/>
            <person name="Krizsan K."/>
            <person name="Foldi C."/>
            <person name="Dima B."/>
            <person name="Sanchez-Garcia M."/>
            <person name="Sanchez-Ramirez S."/>
            <person name="Szollosi G.J."/>
            <person name="Szarkandi J.G."/>
            <person name="Papp V."/>
            <person name="Albert L."/>
            <person name="Andreopoulos W."/>
            <person name="Angelini C."/>
            <person name="Antonin V."/>
            <person name="Barry K.W."/>
            <person name="Bougher N.L."/>
            <person name="Buchanan P."/>
            <person name="Buyck B."/>
            <person name="Bense V."/>
            <person name="Catcheside P."/>
            <person name="Chovatia M."/>
            <person name="Cooper J."/>
            <person name="Damon W."/>
            <person name="Desjardin D."/>
            <person name="Finy P."/>
            <person name="Geml J."/>
            <person name="Haridas S."/>
            <person name="Hughes K."/>
            <person name="Justo A."/>
            <person name="Karasinski D."/>
            <person name="Kautmanova I."/>
            <person name="Kiss B."/>
            <person name="Kocsube S."/>
            <person name="Kotiranta H."/>
            <person name="LaButti K.M."/>
            <person name="Lechner B.E."/>
            <person name="Liimatainen K."/>
            <person name="Lipzen A."/>
            <person name="Lukacs Z."/>
            <person name="Mihaltcheva S."/>
            <person name="Morgado L.N."/>
            <person name="Niskanen T."/>
            <person name="Noordeloos M.E."/>
            <person name="Ohm R.A."/>
            <person name="Ortiz-Santana B."/>
            <person name="Ovrebo C."/>
            <person name="Racz N."/>
            <person name="Riley R."/>
            <person name="Savchenko A."/>
            <person name="Shiryaev A."/>
            <person name="Soop K."/>
            <person name="Spirin V."/>
            <person name="Szebenyi C."/>
            <person name="Tomsovsky M."/>
            <person name="Tulloss R.E."/>
            <person name="Uehling J."/>
            <person name="Grigoriev I.V."/>
            <person name="Vagvolgyi C."/>
            <person name="Papp T."/>
            <person name="Martin F.M."/>
            <person name="Miettinen O."/>
            <person name="Hibbett D.S."/>
            <person name="Nagy L.G."/>
        </authorList>
    </citation>
    <scope>NUCLEOTIDE SEQUENCE [LARGE SCALE GENOMIC DNA]</scope>
    <source>
        <strain evidence="3 4">FP101781</strain>
    </source>
</reference>
<protein>
    <submittedName>
        <fullName evidence="3">Uncharacterized protein</fullName>
    </submittedName>
</protein>
<feature type="compositionally biased region" description="Basic and acidic residues" evidence="1">
    <location>
        <begin position="212"/>
        <end position="226"/>
    </location>
</feature>
<keyword evidence="2" id="KW-0472">Membrane</keyword>
<feature type="region of interest" description="Disordered" evidence="1">
    <location>
        <begin position="206"/>
        <end position="226"/>
    </location>
</feature>
<keyword evidence="4" id="KW-1185">Reference proteome</keyword>
<sequence length="226" mass="24606">MDQLNVYIEYGLEYLQGKLPPPFYSILITGLSYLLALCTAAARLIGSLASTHPQDWDAQTVLPPIITLLAAYLALLSLYRTATWALKLAIWFIKWGAIIGILAMGAGWLAAVSSMNKDGGTSLAGIASNLMDGRSGNGNPKSKSNVRISSNDNPRAGNFQATPNWQYQEGADKQQNEVQNVMQNIADTAQQILDGSAWWELGKIVAGAQKPAEAREERNKDRSKPR</sequence>
<feature type="transmembrane region" description="Helical" evidence="2">
    <location>
        <begin position="23"/>
        <end position="49"/>
    </location>
</feature>
<feature type="transmembrane region" description="Helical" evidence="2">
    <location>
        <begin position="61"/>
        <end position="82"/>
    </location>
</feature>
<feature type="region of interest" description="Disordered" evidence="1">
    <location>
        <begin position="132"/>
        <end position="161"/>
    </location>
</feature>
<name>A0A4Y7TTN2_COPMI</name>
<dbReference type="Proteomes" id="UP000298030">
    <property type="component" value="Unassembled WGS sequence"/>
</dbReference>
<keyword evidence="2" id="KW-1133">Transmembrane helix</keyword>
<feature type="transmembrane region" description="Helical" evidence="2">
    <location>
        <begin position="88"/>
        <end position="111"/>
    </location>
</feature>
<dbReference type="OrthoDB" id="2502792at2759"/>
<accession>A0A4Y7TTN2</accession>
<feature type="compositionally biased region" description="Polar residues" evidence="1">
    <location>
        <begin position="137"/>
        <end position="161"/>
    </location>
</feature>
<organism evidence="3 4">
    <name type="scientific">Coprinellus micaceus</name>
    <name type="common">Glistening ink-cap mushroom</name>
    <name type="synonym">Coprinus micaceus</name>
    <dbReference type="NCBI Taxonomy" id="71717"/>
    <lineage>
        <taxon>Eukaryota</taxon>
        <taxon>Fungi</taxon>
        <taxon>Dikarya</taxon>
        <taxon>Basidiomycota</taxon>
        <taxon>Agaricomycotina</taxon>
        <taxon>Agaricomycetes</taxon>
        <taxon>Agaricomycetidae</taxon>
        <taxon>Agaricales</taxon>
        <taxon>Agaricineae</taxon>
        <taxon>Psathyrellaceae</taxon>
        <taxon>Coprinellus</taxon>
    </lineage>
</organism>
<evidence type="ECO:0000313" key="3">
    <source>
        <dbReference type="EMBL" id="TEB37530.1"/>
    </source>
</evidence>
<dbReference type="EMBL" id="QPFP01000004">
    <property type="protein sequence ID" value="TEB37530.1"/>
    <property type="molecule type" value="Genomic_DNA"/>
</dbReference>